<proteinExistence type="predicted"/>
<feature type="signal peptide" evidence="1">
    <location>
        <begin position="1"/>
        <end position="34"/>
    </location>
</feature>
<gene>
    <name evidence="2" type="ORF">NDI37_10215</name>
</gene>
<evidence type="ECO:0000313" key="2">
    <source>
        <dbReference type="EMBL" id="MEP0864843.1"/>
    </source>
</evidence>
<dbReference type="Proteomes" id="UP001442494">
    <property type="component" value="Unassembled WGS sequence"/>
</dbReference>
<name>A0ABV0JMU8_9CYAN</name>
<evidence type="ECO:0000256" key="1">
    <source>
        <dbReference type="SAM" id="SignalP"/>
    </source>
</evidence>
<protein>
    <submittedName>
        <fullName evidence="2">Uncharacterized protein</fullName>
    </submittedName>
</protein>
<dbReference type="RefSeq" id="WP_199295171.1">
    <property type="nucleotide sequence ID" value="NZ_JAMPKK010000018.1"/>
</dbReference>
<keyword evidence="3" id="KW-1185">Reference proteome</keyword>
<keyword evidence="1" id="KW-0732">Signal</keyword>
<organism evidence="2 3">
    <name type="scientific">Funiculus sociatus GB2-A5</name>
    <dbReference type="NCBI Taxonomy" id="2933946"/>
    <lineage>
        <taxon>Bacteria</taxon>
        <taxon>Bacillati</taxon>
        <taxon>Cyanobacteriota</taxon>
        <taxon>Cyanophyceae</taxon>
        <taxon>Coleofasciculales</taxon>
        <taxon>Coleofasciculaceae</taxon>
        <taxon>Funiculus</taxon>
    </lineage>
</organism>
<accession>A0ABV0JMU8</accession>
<evidence type="ECO:0000313" key="3">
    <source>
        <dbReference type="Proteomes" id="UP001442494"/>
    </source>
</evidence>
<feature type="chain" id="PRO_5045256065" evidence="1">
    <location>
        <begin position="35"/>
        <end position="295"/>
    </location>
</feature>
<dbReference type="SUPFAM" id="SSF82171">
    <property type="entry name" value="DPP6 N-terminal domain-like"/>
    <property type="match status" value="1"/>
</dbReference>
<dbReference type="EMBL" id="JAMPKK010000018">
    <property type="protein sequence ID" value="MEP0864843.1"/>
    <property type="molecule type" value="Genomic_DNA"/>
</dbReference>
<comment type="caution">
    <text evidence="2">The sequence shown here is derived from an EMBL/GenBank/DDBJ whole genome shotgun (WGS) entry which is preliminary data.</text>
</comment>
<sequence>MLKRLLRSVWFCPEPYLPLLAAALLMAPSSFALASTAASTIARPSPMQYPQSSKEVREAAPEMTPQIAQLGVQIDPLDSPHPIPWNWVLTTHTEVSTKAGSGVRYYRSPSLVSPDGQYAAYSRIKMEVQPDLFRSRVTSVMFLENLRTGDLRTISASSPLADNPFVSNEEADMPGIIAILIPVSWSKEGDRILARQFEGLFSTSDASDYAVVWDRKQNRTTTIAPNRNDYSNAILLGWSRTNPDQVLFRAGELGEENWPLWAVDLDGQTLAAIEDQPLVFGQTITHSWAGPQAHY</sequence>
<reference evidence="2 3" key="1">
    <citation type="submission" date="2022-04" db="EMBL/GenBank/DDBJ databases">
        <title>Positive selection, recombination, and allopatry shape intraspecific diversity of widespread and dominant cyanobacteria.</title>
        <authorList>
            <person name="Wei J."/>
            <person name="Shu W."/>
            <person name="Hu C."/>
        </authorList>
    </citation>
    <scope>NUCLEOTIDE SEQUENCE [LARGE SCALE GENOMIC DNA]</scope>
    <source>
        <strain evidence="2 3">GB2-A5</strain>
    </source>
</reference>